<dbReference type="KEGG" id="mcob:NCTC10184_00541"/>
<dbReference type="Proteomes" id="UP000290876">
    <property type="component" value="Chromosome"/>
</dbReference>
<accession>A0A449BAV2</accession>
<keyword evidence="2" id="KW-1185">Reference proteome</keyword>
<sequence>MFYWLFCSSFSYFYEKLKGCSRATLYAGFKITQRTIFFTQIITIFALFTAKLE</sequence>
<reference evidence="1 2" key="1">
    <citation type="submission" date="2019-01" db="EMBL/GenBank/DDBJ databases">
        <authorList>
            <consortium name="Pathogen Informatics"/>
        </authorList>
    </citation>
    <scope>NUCLEOTIDE SEQUENCE [LARGE SCALE GENOMIC DNA]</scope>
    <source>
        <strain evidence="1 2">NCTC10184</strain>
    </source>
</reference>
<gene>
    <name evidence="1" type="ORF">NCTC10184_00541</name>
</gene>
<evidence type="ECO:0000313" key="2">
    <source>
        <dbReference type="Proteomes" id="UP000290876"/>
    </source>
</evidence>
<dbReference type="EMBL" id="LR215043">
    <property type="protein sequence ID" value="VEU78301.1"/>
    <property type="molecule type" value="Genomic_DNA"/>
</dbReference>
<organism evidence="1 2">
    <name type="scientific">Mycoplasmopsis columbinasalis</name>
    <dbReference type="NCBI Taxonomy" id="114880"/>
    <lineage>
        <taxon>Bacteria</taxon>
        <taxon>Bacillati</taxon>
        <taxon>Mycoplasmatota</taxon>
        <taxon>Mycoplasmoidales</taxon>
        <taxon>Metamycoplasmataceae</taxon>
        <taxon>Mycoplasmopsis</taxon>
    </lineage>
</organism>
<name>A0A449BAV2_9BACT</name>
<proteinExistence type="predicted"/>
<evidence type="ECO:0000313" key="1">
    <source>
        <dbReference type="EMBL" id="VEU78301.1"/>
    </source>
</evidence>
<dbReference type="AlphaFoldDB" id="A0A449BAV2"/>
<protein>
    <submittedName>
        <fullName evidence="1">Uncharacterized protein</fullName>
    </submittedName>
</protein>